<keyword evidence="3" id="KW-1185">Reference proteome</keyword>
<dbReference type="AlphaFoldDB" id="A0A4Y3RLI3"/>
<dbReference type="EMBL" id="BJMN01000021">
    <property type="protein sequence ID" value="GEB57788.1"/>
    <property type="molecule type" value="Genomic_DNA"/>
</dbReference>
<evidence type="ECO:0000256" key="1">
    <source>
        <dbReference type="SAM" id="MobiDB-lite"/>
    </source>
</evidence>
<protein>
    <submittedName>
        <fullName evidence="2">Uncharacterized protein</fullName>
    </submittedName>
</protein>
<gene>
    <name evidence="2" type="ORF">SGA01_33930</name>
</gene>
<sequence>MVAFWRCVPASPPEESGGAVAAVSGSSAVAVSHRSTGYQGISDIGRPLPATRGSRVFTDGYGRVGRDPSGGVIDVVTGLFTRSEQLRYPRDHRVTRVRRILLGHSPPSRPAIGNTPPARPDRELVDEPLTADTSRPG</sequence>
<comment type="caution">
    <text evidence="2">The sequence shown here is derived from an EMBL/GenBank/DDBJ whole genome shotgun (WGS) entry which is preliminary data.</text>
</comment>
<name>A0A4Y3RLI3_9ACTN</name>
<evidence type="ECO:0000313" key="2">
    <source>
        <dbReference type="EMBL" id="GEB57788.1"/>
    </source>
</evidence>
<proteinExistence type="predicted"/>
<organism evidence="2 3">
    <name type="scientific">Streptomyces gardneri</name>
    <dbReference type="NCBI Taxonomy" id="66892"/>
    <lineage>
        <taxon>Bacteria</taxon>
        <taxon>Bacillati</taxon>
        <taxon>Actinomycetota</taxon>
        <taxon>Actinomycetes</taxon>
        <taxon>Kitasatosporales</taxon>
        <taxon>Streptomycetaceae</taxon>
        <taxon>Streptomyces</taxon>
    </lineage>
</organism>
<dbReference type="Proteomes" id="UP000315226">
    <property type="component" value="Unassembled WGS sequence"/>
</dbReference>
<reference evidence="2 3" key="1">
    <citation type="submission" date="2019-06" db="EMBL/GenBank/DDBJ databases">
        <title>Whole genome shotgun sequence of Streptomyces gardneri NBRC 12865.</title>
        <authorList>
            <person name="Hosoyama A."/>
            <person name="Uohara A."/>
            <person name="Ohji S."/>
            <person name="Ichikawa N."/>
        </authorList>
    </citation>
    <scope>NUCLEOTIDE SEQUENCE [LARGE SCALE GENOMIC DNA]</scope>
    <source>
        <strain evidence="2 3">NBRC 12865</strain>
    </source>
</reference>
<evidence type="ECO:0000313" key="3">
    <source>
        <dbReference type="Proteomes" id="UP000315226"/>
    </source>
</evidence>
<feature type="region of interest" description="Disordered" evidence="1">
    <location>
        <begin position="102"/>
        <end position="137"/>
    </location>
</feature>
<accession>A0A4Y3RLI3</accession>